<proteinExistence type="inferred from homology"/>
<dbReference type="Pfam" id="PF03938">
    <property type="entry name" value="OmpH"/>
    <property type="match status" value="1"/>
</dbReference>
<evidence type="ECO:0000313" key="6">
    <source>
        <dbReference type="EMBL" id="MDH7640926.1"/>
    </source>
</evidence>
<dbReference type="Gene3D" id="3.30.910.20">
    <property type="entry name" value="Skp domain"/>
    <property type="match status" value="1"/>
</dbReference>
<dbReference type="PANTHER" id="PTHR35089">
    <property type="entry name" value="CHAPERONE PROTEIN SKP"/>
    <property type="match status" value="1"/>
</dbReference>
<feature type="signal peptide" evidence="5">
    <location>
        <begin position="1"/>
        <end position="23"/>
    </location>
</feature>
<evidence type="ECO:0000256" key="3">
    <source>
        <dbReference type="SAM" id="Coils"/>
    </source>
</evidence>
<evidence type="ECO:0000256" key="1">
    <source>
        <dbReference type="ARBA" id="ARBA00009091"/>
    </source>
</evidence>
<dbReference type="InterPro" id="IPR024930">
    <property type="entry name" value="Skp_dom_sf"/>
</dbReference>
<evidence type="ECO:0000256" key="2">
    <source>
        <dbReference type="ARBA" id="ARBA00022729"/>
    </source>
</evidence>
<sequence length="190" mass="20015">MGKLFKSLMCAAMVSGVAMPAMAASDPTVLVVDFDQLLSNSAAAQSGTTQLRAKYDPQTASTRTAYTSAVQAYNTQAAAAKQAKAGTPPSPALQQAAQRVEQVEQQAQALNQQINQAAAYVRQQILDHVRPIAEQMRAERKASVVISKSAALASDPNADITSTLIQRLNSSFPQPSITPPQQPAPAAPAR</sequence>
<reference evidence="6" key="1">
    <citation type="submission" date="2023-04" db="EMBL/GenBank/DDBJ databases">
        <title>Sphingomonas sp. MAHUQ-71 isolated from rice field.</title>
        <authorList>
            <person name="Huq M.A."/>
        </authorList>
    </citation>
    <scope>NUCLEOTIDE SEQUENCE</scope>
    <source>
        <strain evidence="6">MAHUQ-71</strain>
    </source>
</reference>
<organism evidence="6 7">
    <name type="scientific">Sphingomonas oryzagri</name>
    <dbReference type="NCBI Taxonomy" id="3042314"/>
    <lineage>
        <taxon>Bacteria</taxon>
        <taxon>Pseudomonadati</taxon>
        <taxon>Pseudomonadota</taxon>
        <taxon>Alphaproteobacteria</taxon>
        <taxon>Sphingomonadales</taxon>
        <taxon>Sphingomonadaceae</taxon>
        <taxon>Sphingomonas</taxon>
    </lineage>
</organism>
<evidence type="ECO:0000313" key="7">
    <source>
        <dbReference type="Proteomes" id="UP001160625"/>
    </source>
</evidence>
<keyword evidence="2 5" id="KW-0732">Signal</keyword>
<gene>
    <name evidence="6" type="ORF">QGN17_19490</name>
</gene>
<comment type="caution">
    <text evidence="6">The sequence shown here is derived from an EMBL/GenBank/DDBJ whole genome shotgun (WGS) entry which is preliminary data.</text>
</comment>
<keyword evidence="3" id="KW-0175">Coiled coil</keyword>
<accession>A0ABT6N749</accession>
<dbReference type="SMART" id="SM00935">
    <property type="entry name" value="OmpH"/>
    <property type="match status" value="1"/>
</dbReference>
<feature type="region of interest" description="Disordered" evidence="4">
    <location>
        <begin position="169"/>
        <end position="190"/>
    </location>
</feature>
<dbReference type="RefSeq" id="WP_281046273.1">
    <property type="nucleotide sequence ID" value="NZ_JARYGZ010000005.1"/>
</dbReference>
<protein>
    <submittedName>
        <fullName evidence="6">OmpH family outer membrane protein</fullName>
    </submittedName>
</protein>
<feature type="coiled-coil region" evidence="3">
    <location>
        <begin position="93"/>
        <end position="120"/>
    </location>
</feature>
<evidence type="ECO:0000256" key="4">
    <source>
        <dbReference type="SAM" id="MobiDB-lite"/>
    </source>
</evidence>
<feature type="compositionally biased region" description="Pro residues" evidence="4">
    <location>
        <begin position="176"/>
        <end position="190"/>
    </location>
</feature>
<keyword evidence="7" id="KW-1185">Reference proteome</keyword>
<dbReference type="SUPFAM" id="SSF111384">
    <property type="entry name" value="OmpH-like"/>
    <property type="match status" value="1"/>
</dbReference>
<comment type="similarity">
    <text evidence="1">Belongs to the Skp family.</text>
</comment>
<name>A0ABT6N749_9SPHN</name>
<dbReference type="EMBL" id="JARYGZ010000005">
    <property type="protein sequence ID" value="MDH7640926.1"/>
    <property type="molecule type" value="Genomic_DNA"/>
</dbReference>
<feature type="chain" id="PRO_5045250687" evidence="5">
    <location>
        <begin position="24"/>
        <end position="190"/>
    </location>
</feature>
<dbReference type="Proteomes" id="UP001160625">
    <property type="component" value="Unassembled WGS sequence"/>
</dbReference>
<evidence type="ECO:0000256" key="5">
    <source>
        <dbReference type="SAM" id="SignalP"/>
    </source>
</evidence>
<dbReference type="PANTHER" id="PTHR35089:SF1">
    <property type="entry name" value="CHAPERONE PROTEIN SKP"/>
    <property type="match status" value="1"/>
</dbReference>
<dbReference type="InterPro" id="IPR005632">
    <property type="entry name" value="Chaperone_Skp"/>
</dbReference>